<keyword evidence="3 11" id="KW-0812">Transmembrane</keyword>
<sequence>MTSGVPYDHAQQKRKERTLCGVIQEAAEVAQEKRENRTKPQPWIVRKLMVGFTIGVMGYAAYVYIRQLCLPMIWKREGAPASQGTGIALLAVFCVLYFWMVWAYFMVVTTSPGYGRDHIQKSDRPLIPALAPFRDSFQSTELSHPDIIPSPLPPRQDVEMGYPDSFQRGRSFSAATSRSQARSQNSALQQKRENGLAGPSYEDLLKRDAALQPDQSSNAGLLDSISVPKPAFTNKPKPQSPNMPSSPISLVPTSSVTVASHQWHEGGSNPLSPKIKPKKSRPSSHGLNSTPPETRRKEMEEAHRLEALNVTRKPPTSAVLQPVHRYCTVDGIVKPYRTHHCRICGTCVLKYDHHCPWIGQCVGARNHKFFLNFCQATAVFTSYTLGTLIAYTVITSKPSSSSDINAQEIIIIGLAGLFFLFTTLLAISHTHLILGGQTTVESMQIRSMKEREERALAKAFSFWQFGAKRRTLKKWDREWGRLNKEGNIWWRGNSRDEWVDVMGSSWIGWILPTIRRNGSSGLEYPVNPRFDFEGRWRKRSEWPEALR</sequence>
<proteinExistence type="inferred from homology"/>
<evidence type="ECO:0000256" key="4">
    <source>
        <dbReference type="ARBA" id="ARBA00022989"/>
    </source>
</evidence>
<evidence type="ECO:0000313" key="15">
    <source>
        <dbReference type="Proteomes" id="UP000283269"/>
    </source>
</evidence>
<feature type="region of interest" description="Disordered" evidence="12">
    <location>
        <begin position="215"/>
        <end position="299"/>
    </location>
</feature>
<evidence type="ECO:0000256" key="2">
    <source>
        <dbReference type="ARBA" id="ARBA00022679"/>
    </source>
</evidence>
<keyword evidence="4 11" id="KW-1133">Transmembrane helix</keyword>
<evidence type="ECO:0000256" key="6">
    <source>
        <dbReference type="ARBA" id="ARBA00023139"/>
    </source>
</evidence>
<evidence type="ECO:0000256" key="1">
    <source>
        <dbReference type="ARBA" id="ARBA00004141"/>
    </source>
</evidence>
<dbReference type="GO" id="GO:0005794">
    <property type="term" value="C:Golgi apparatus"/>
    <property type="evidence" value="ECO:0007669"/>
    <property type="project" value="TreeGrafter"/>
</dbReference>
<feature type="transmembrane region" description="Helical" evidence="11">
    <location>
        <begin position="369"/>
        <end position="394"/>
    </location>
</feature>
<evidence type="ECO:0000256" key="7">
    <source>
        <dbReference type="ARBA" id="ARBA00023288"/>
    </source>
</evidence>
<dbReference type="EMBL" id="NHYD01003335">
    <property type="protein sequence ID" value="PPQ80332.1"/>
    <property type="molecule type" value="Genomic_DNA"/>
</dbReference>
<evidence type="ECO:0000256" key="5">
    <source>
        <dbReference type="ARBA" id="ARBA00023136"/>
    </source>
</evidence>
<feature type="transmembrane region" description="Helical" evidence="11">
    <location>
        <begin position="406"/>
        <end position="427"/>
    </location>
</feature>
<evidence type="ECO:0000259" key="13">
    <source>
        <dbReference type="Pfam" id="PF01529"/>
    </source>
</evidence>
<evidence type="ECO:0000256" key="11">
    <source>
        <dbReference type="RuleBase" id="RU079119"/>
    </source>
</evidence>
<comment type="domain">
    <text evidence="11">The DHHC domain is required for palmitoyltransferase activity.</text>
</comment>
<organism evidence="14 15">
    <name type="scientific">Psilocybe cyanescens</name>
    <dbReference type="NCBI Taxonomy" id="93625"/>
    <lineage>
        <taxon>Eukaryota</taxon>
        <taxon>Fungi</taxon>
        <taxon>Dikarya</taxon>
        <taxon>Basidiomycota</taxon>
        <taxon>Agaricomycotina</taxon>
        <taxon>Agaricomycetes</taxon>
        <taxon>Agaricomycetidae</taxon>
        <taxon>Agaricales</taxon>
        <taxon>Agaricineae</taxon>
        <taxon>Strophariaceae</taxon>
        <taxon>Psilocybe</taxon>
    </lineage>
</organism>
<reference evidence="14 15" key="1">
    <citation type="journal article" date="2018" name="Evol. Lett.">
        <title>Horizontal gene cluster transfer increased hallucinogenic mushroom diversity.</title>
        <authorList>
            <person name="Reynolds H.T."/>
            <person name="Vijayakumar V."/>
            <person name="Gluck-Thaler E."/>
            <person name="Korotkin H.B."/>
            <person name="Matheny P.B."/>
            <person name="Slot J.C."/>
        </authorList>
    </citation>
    <scope>NUCLEOTIDE SEQUENCE [LARGE SCALE GENOMIC DNA]</scope>
    <source>
        <strain evidence="14 15">2631</strain>
    </source>
</reference>
<name>A0A409WPA8_PSICY</name>
<feature type="region of interest" description="Disordered" evidence="12">
    <location>
        <begin position="141"/>
        <end position="198"/>
    </location>
</feature>
<keyword evidence="6" id="KW-0564">Palmitate</keyword>
<dbReference type="PANTHER" id="PTHR22883:SF23">
    <property type="entry name" value="PALMITOYLTRANSFERASE ZDHHC6"/>
    <property type="match status" value="1"/>
</dbReference>
<evidence type="ECO:0000313" key="14">
    <source>
        <dbReference type="EMBL" id="PPQ80332.1"/>
    </source>
</evidence>
<dbReference type="OrthoDB" id="1436450at2759"/>
<evidence type="ECO:0000256" key="12">
    <source>
        <dbReference type="SAM" id="MobiDB-lite"/>
    </source>
</evidence>
<dbReference type="PANTHER" id="PTHR22883">
    <property type="entry name" value="ZINC FINGER DHHC DOMAIN CONTAINING PROTEIN"/>
    <property type="match status" value="1"/>
</dbReference>
<dbReference type="STRING" id="93625.A0A409WPA8"/>
<keyword evidence="15" id="KW-1185">Reference proteome</keyword>
<dbReference type="InterPro" id="IPR001594">
    <property type="entry name" value="Palmitoyltrfase_DHHC"/>
</dbReference>
<dbReference type="InterPro" id="IPR039859">
    <property type="entry name" value="PFA4/ZDH16/20/ERF2-like"/>
</dbReference>
<dbReference type="GO" id="GO:0006612">
    <property type="term" value="P:protein targeting to membrane"/>
    <property type="evidence" value="ECO:0007669"/>
    <property type="project" value="TreeGrafter"/>
</dbReference>
<protein>
    <recommendedName>
        <fullName evidence="11">Palmitoyltransferase</fullName>
        <ecNumber evidence="11">2.3.1.225</ecNumber>
    </recommendedName>
</protein>
<dbReference type="Pfam" id="PF01529">
    <property type="entry name" value="DHHC"/>
    <property type="match status" value="1"/>
</dbReference>
<feature type="compositionally biased region" description="Polar residues" evidence="12">
    <location>
        <begin position="236"/>
        <end position="260"/>
    </location>
</feature>
<comment type="subcellular location">
    <subcellularLocation>
        <location evidence="1">Membrane</location>
        <topology evidence="1">Multi-pass membrane protein</topology>
    </subcellularLocation>
</comment>
<comment type="similarity">
    <text evidence="9">Belongs to the DHHC palmitoyltransferase family. PFA5 subfamily.</text>
</comment>
<feature type="transmembrane region" description="Helical" evidence="11">
    <location>
        <begin position="43"/>
        <end position="65"/>
    </location>
</feature>
<accession>A0A409WPA8</accession>
<evidence type="ECO:0000256" key="8">
    <source>
        <dbReference type="ARBA" id="ARBA00023315"/>
    </source>
</evidence>
<dbReference type="AlphaFoldDB" id="A0A409WPA8"/>
<keyword evidence="5 11" id="KW-0472">Membrane</keyword>
<keyword evidence="2 11" id="KW-0808">Transferase</keyword>
<dbReference type="EC" id="2.3.1.225" evidence="11"/>
<gene>
    <name evidence="14" type="ORF">CVT25_003615</name>
</gene>
<evidence type="ECO:0000256" key="9">
    <source>
        <dbReference type="ARBA" id="ARBA00038298"/>
    </source>
</evidence>
<feature type="transmembrane region" description="Helical" evidence="11">
    <location>
        <begin position="85"/>
        <end position="107"/>
    </location>
</feature>
<dbReference type="GO" id="GO:0016020">
    <property type="term" value="C:membrane"/>
    <property type="evidence" value="ECO:0007669"/>
    <property type="project" value="UniProtKB-SubCell"/>
</dbReference>
<feature type="domain" description="Palmitoyltransferase DHHC" evidence="13">
    <location>
        <begin position="324"/>
        <end position="444"/>
    </location>
</feature>
<dbReference type="PROSITE" id="PS50216">
    <property type="entry name" value="DHHC"/>
    <property type="match status" value="1"/>
</dbReference>
<dbReference type="InParanoid" id="A0A409WPA8"/>
<evidence type="ECO:0000256" key="3">
    <source>
        <dbReference type="ARBA" id="ARBA00022692"/>
    </source>
</evidence>
<keyword evidence="8 11" id="KW-0012">Acyltransferase</keyword>
<keyword evidence="7" id="KW-0449">Lipoprotein</keyword>
<evidence type="ECO:0000256" key="10">
    <source>
        <dbReference type="ARBA" id="ARBA00048048"/>
    </source>
</evidence>
<dbReference type="Proteomes" id="UP000283269">
    <property type="component" value="Unassembled WGS sequence"/>
</dbReference>
<comment type="caution">
    <text evidence="14">The sequence shown here is derived from an EMBL/GenBank/DDBJ whole genome shotgun (WGS) entry which is preliminary data.</text>
</comment>
<dbReference type="GO" id="GO:0019706">
    <property type="term" value="F:protein-cysteine S-palmitoyltransferase activity"/>
    <property type="evidence" value="ECO:0007669"/>
    <property type="project" value="UniProtKB-EC"/>
</dbReference>
<feature type="compositionally biased region" description="Low complexity" evidence="12">
    <location>
        <begin position="170"/>
        <end position="189"/>
    </location>
</feature>
<dbReference type="GO" id="GO:0005783">
    <property type="term" value="C:endoplasmic reticulum"/>
    <property type="evidence" value="ECO:0007669"/>
    <property type="project" value="TreeGrafter"/>
</dbReference>
<comment type="catalytic activity">
    <reaction evidence="10 11">
        <text>L-cysteinyl-[protein] + hexadecanoyl-CoA = S-hexadecanoyl-L-cysteinyl-[protein] + CoA</text>
        <dbReference type="Rhea" id="RHEA:36683"/>
        <dbReference type="Rhea" id="RHEA-COMP:10131"/>
        <dbReference type="Rhea" id="RHEA-COMP:11032"/>
        <dbReference type="ChEBI" id="CHEBI:29950"/>
        <dbReference type="ChEBI" id="CHEBI:57287"/>
        <dbReference type="ChEBI" id="CHEBI:57379"/>
        <dbReference type="ChEBI" id="CHEBI:74151"/>
        <dbReference type="EC" id="2.3.1.225"/>
    </reaction>
</comment>